<dbReference type="EMBL" id="KX264252">
    <property type="protein sequence ID" value="ANM86374.1"/>
    <property type="molecule type" value="Genomic_DNA"/>
</dbReference>
<reference evidence="2" key="1">
    <citation type="submission" date="2016-05" db="EMBL/GenBank/DDBJ databases">
        <title>Lichen genome sequencing reveals its rich biosynthetic potential.</title>
        <authorList>
            <person name="Bertrand R.L."/>
            <person name="Abdel-Hameed M."/>
            <person name="Sorensen J.L."/>
        </authorList>
    </citation>
    <scope>NUCLEOTIDE SEQUENCE</scope>
</reference>
<dbReference type="InterPro" id="IPR029063">
    <property type="entry name" value="SAM-dependent_MTases_sf"/>
</dbReference>
<feature type="region of interest" description="Disordered" evidence="1">
    <location>
        <begin position="1"/>
        <end position="34"/>
    </location>
</feature>
<protein>
    <submittedName>
        <fullName evidence="2">Uncharacterized protein</fullName>
    </submittedName>
</protein>
<sequence length="290" mass="32680">MTSKYQHVFSKHGGSAPIEPLKERLPQQGSDGSCNEEELKETVKRLSIALEGTARLVSEVAYYVRQSVQSNSCLETLQVHATYIVLPLPRKRLNIFNILIERDGHVTSKELSVGVRADHLLLIGLTRFLAATVTRHLTVPNLEARVLHTYDLVCMSVMQLDPSLARTRYQHLTDQRHCPWQYAYGTEEDLSGVGWADLLRFSPFNEQVTTRPEAGYARIIIDEIVIPDKGITLTAAQLNITMKCALDATECTRWLWQAIMDTRGSAIEKIWAKMQGEESIMALVPKPAKH</sequence>
<dbReference type="Gene3D" id="3.40.50.150">
    <property type="entry name" value="Vaccinia Virus protein VP39"/>
    <property type="match status" value="1"/>
</dbReference>
<dbReference type="AlphaFoldDB" id="A0A1Z1CBB4"/>
<evidence type="ECO:0000256" key="1">
    <source>
        <dbReference type="SAM" id="MobiDB-lite"/>
    </source>
</evidence>
<organism evidence="2">
    <name type="scientific">Cladonia uncialis subsp. uncialis</name>
    <dbReference type="NCBI Taxonomy" id="180999"/>
    <lineage>
        <taxon>Eukaryota</taxon>
        <taxon>Fungi</taxon>
        <taxon>Dikarya</taxon>
        <taxon>Ascomycota</taxon>
        <taxon>Pezizomycotina</taxon>
        <taxon>Lecanoromycetes</taxon>
        <taxon>OSLEUM clade</taxon>
        <taxon>Lecanoromycetidae</taxon>
        <taxon>Lecanorales</taxon>
        <taxon>Lecanorineae</taxon>
        <taxon>Cladoniaceae</taxon>
        <taxon>Cladonia</taxon>
    </lineage>
</organism>
<name>A0A1Z1CBB4_CLAUC</name>
<evidence type="ECO:0000313" key="2">
    <source>
        <dbReference type="EMBL" id="ANM86374.1"/>
    </source>
</evidence>
<proteinExistence type="predicted"/>
<accession>A0A1Z1CBB4</accession>